<sequence length="129" mass="14048">MTVSRSSNQSGPALLTVHFASPSAAASAPRPISSTTSAHTSSAPVAACSYRKDGDNKHEAPGRGVILEALMELTKAKQVLPTEEEVRQLAELEEFRERAARDAEAQNKYLAKTKREKEIMDRARNLVDV</sequence>
<dbReference type="AlphaFoldDB" id="A0A9P6SQL3"/>
<comment type="caution">
    <text evidence="2">The sequence shown here is derived from an EMBL/GenBank/DDBJ whole genome shotgun (WGS) entry which is preliminary data.</text>
</comment>
<evidence type="ECO:0000256" key="1">
    <source>
        <dbReference type="SAM" id="MobiDB-lite"/>
    </source>
</evidence>
<dbReference type="EMBL" id="VNKQ01000016">
    <property type="protein sequence ID" value="KAG0646170.1"/>
    <property type="molecule type" value="Genomic_DNA"/>
</dbReference>
<gene>
    <name evidence="2" type="ORF">D0Z07_8211</name>
</gene>
<protein>
    <submittedName>
        <fullName evidence="2">Uncharacterized protein</fullName>
    </submittedName>
</protein>
<dbReference type="Proteomes" id="UP000785200">
    <property type="component" value="Unassembled WGS sequence"/>
</dbReference>
<reference evidence="2" key="1">
    <citation type="submission" date="2019-07" db="EMBL/GenBank/DDBJ databases">
        <title>Hyphodiscus hymeniophilus genome sequencing and assembly.</title>
        <authorList>
            <person name="Kramer G."/>
            <person name="Nodwell J."/>
        </authorList>
    </citation>
    <scope>NUCLEOTIDE SEQUENCE</scope>
    <source>
        <strain evidence="2">ATCC 34498</strain>
    </source>
</reference>
<name>A0A9P6SQL3_9HELO</name>
<keyword evidence="3" id="KW-1185">Reference proteome</keyword>
<feature type="region of interest" description="Disordered" evidence="1">
    <location>
        <begin position="22"/>
        <end position="44"/>
    </location>
</feature>
<accession>A0A9P6SQL3</accession>
<evidence type="ECO:0000313" key="2">
    <source>
        <dbReference type="EMBL" id="KAG0646170.1"/>
    </source>
</evidence>
<proteinExistence type="predicted"/>
<organism evidence="2 3">
    <name type="scientific">Hyphodiscus hymeniophilus</name>
    <dbReference type="NCBI Taxonomy" id="353542"/>
    <lineage>
        <taxon>Eukaryota</taxon>
        <taxon>Fungi</taxon>
        <taxon>Dikarya</taxon>
        <taxon>Ascomycota</taxon>
        <taxon>Pezizomycotina</taxon>
        <taxon>Leotiomycetes</taxon>
        <taxon>Helotiales</taxon>
        <taxon>Hyphodiscaceae</taxon>
        <taxon>Hyphodiscus</taxon>
    </lineage>
</organism>
<evidence type="ECO:0000313" key="3">
    <source>
        <dbReference type="Proteomes" id="UP000785200"/>
    </source>
</evidence>